<name>A0A1C8XRQ5_DUNSA</name>
<evidence type="ECO:0000256" key="1">
    <source>
        <dbReference type="SAM" id="MobiDB-lite"/>
    </source>
</evidence>
<dbReference type="EMBL" id="KX530454">
    <property type="protein sequence ID" value="AOH77107.1"/>
    <property type="molecule type" value="Genomic_DNA"/>
</dbReference>
<reference evidence="2" key="1">
    <citation type="submission" date="2016-07" db="EMBL/GenBank/DDBJ databases">
        <title>The complete chloroplast genome of Dunaliella salina strain SQ.</title>
        <authorList>
            <person name="Lopez H."/>
            <person name="Magdaleno D.A."/>
            <person name="Stephano J.L."/>
        </authorList>
    </citation>
    <scope>NUCLEOTIDE SEQUENCE</scope>
    <source>
        <strain evidence="2">SQ</strain>
    </source>
</reference>
<geneLocation type="chloroplast" evidence="2"/>
<sequence length="111" mass="11704">MNVVGGVALTGQIADCGLEDQTQFSDSPHKGALERVPLDAVFGVKRANEADPSLDPNYGSNNPLLLKYIKGNKQPSPPKTVEKPQIPKPPPAPAAPSAKKVAPALRMLRGL</sequence>
<keyword evidence="2" id="KW-0150">Chloroplast</keyword>
<keyword evidence="2" id="KW-0934">Plastid</keyword>
<accession>A0A1C8XRQ5</accession>
<proteinExistence type="predicted"/>
<dbReference type="AlphaFoldDB" id="A0A1C8XRQ5"/>
<evidence type="ECO:0000313" key="2">
    <source>
        <dbReference type="EMBL" id="AOH77107.1"/>
    </source>
</evidence>
<gene>
    <name evidence="2" type="primary">orf111</name>
</gene>
<organism evidence="2">
    <name type="scientific">Dunaliella salina</name>
    <name type="common">Green alga</name>
    <name type="synonym">Protococcus salinus</name>
    <dbReference type="NCBI Taxonomy" id="3046"/>
    <lineage>
        <taxon>Eukaryota</taxon>
        <taxon>Viridiplantae</taxon>
        <taxon>Chlorophyta</taxon>
        <taxon>core chlorophytes</taxon>
        <taxon>Chlorophyceae</taxon>
        <taxon>CS clade</taxon>
        <taxon>Chlamydomonadales</taxon>
        <taxon>Dunaliellaceae</taxon>
        <taxon>Dunaliella</taxon>
    </lineage>
</organism>
<protein>
    <submittedName>
        <fullName evidence="2">Putative encoded protein</fullName>
    </submittedName>
</protein>
<feature type="region of interest" description="Disordered" evidence="1">
    <location>
        <begin position="47"/>
        <end position="102"/>
    </location>
</feature>